<organism evidence="2 3">
    <name type="scientific">Candidatus Methanomassiliicoccus intestinalis</name>
    <dbReference type="NCBI Taxonomy" id="1406512"/>
    <lineage>
        <taxon>Archaea</taxon>
        <taxon>Methanobacteriati</taxon>
        <taxon>Thermoplasmatota</taxon>
        <taxon>Thermoplasmata</taxon>
        <taxon>Methanomassiliicoccales</taxon>
        <taxon>Methanomassiliicoccaceae</taxon>
        <taxon>Methanomassiliicoccus</taxon>
    </lineage>
</organism>
<name>A0A8J8PDR7_9ARCH</name>
<evidence type="ECO:0000313" key="3">
    <source>
        <dbReference type="Proteomes" id="UP000752814"/>
    </source>
</evidence>
<sequence length="143" mass="15612">MYIKSRVKNAVVMAIILAIMPIAAAIGISSGRVGEEYVIVVIVCATFQAMGILYYIGFYEIMTGFTTMSKDEIKQYNTENITSFLGIALTISTQVSFYLGMIISIGYGTGSGVITMITILTITVTISFMYTAIGKKFRHQIDG</sequence>
<feature type="transmembrane region" description="Helical" evidence="1">
    <location>
        <begin position="37"/>
        <end position="62"/>
    </location>
</feature>
<feature type="transmembrane region" description="Helical" evidence="1">
    <location>
        <begin position="83"/>
        <end position="107"/>
    </location>
</feature>
<comment type="caution">
    <text evidence="2">The sequence shown here is derived from an EMBL/GenBank/DDBJ whole genome shotgun (WGS) entry which is preliminary data.</text>
</comment>
<keyword evidence="1" id="KW-1133">Transmembrane helix</keyword>
<dbReference type="EMBL" id="LVVT01000007">
    <property type="protein sequence ID" value="TQS84064.1"/>
    <property type="molecule type" value="Genomic_DNA"/>
</dbReference>
<dbReference type="Proteomes" id="UP000752814">
    <property type="component" value="Unassembled WGS sequence"/>
</dbReference>
<proteinExistence type="predicted"/>
<evidence type="ECO:0000256" key="1">
    <source>
        <dbReference type="SAM" id="Phobius"/>
    </source>
</evidence>
<accession>A0A8J8PDR7</accession>
<gene>
    <name evidence="2" type="ORF">A3207_07035</name>
</gene>
<keyword evidence="1" id="KW-0472">Membrane</keyword>
<reference evidence="2" key="1">
    <citation type="submission" date="2016-03" db="EMBL/GenBank/DDBJ databases">
        <authorList>
            <person name="Borrel G."/>
            <person name="Mccann A."/>
            <person name="O'Toole P.W."/>
        </authorList>
    </citation>
    <scope>NUCLEOTIDE SEQUENCE</scope>
    <source>
        <strain evidence="2">183</strain>
    </source>
</reference>
<dbReference type="RefSeq" id="WP_400195009.1">
    <property type="nucleotide sequence ID" value="NZ_CAYAYE010000004.1"/>
</dbReference>
<dbReference type="AlphaFoldDB" id="A0A8J8PDR7"/>
<feature type="transmembrane region" description="Helical" evidence="1">
    <location>
        <begin position="12"/>
        <end position="31"/>
    </location>
</feature>
<evidence type="ECO:0000313" key="2">
    <source>
        <dbReference type="EMBL" id="TQS84064.1"/>
    </source>
</evidence>
<keyword evidence="1" id="KW-0812">Transmembrane</keyword>
<feature type="transmembrane region" description="Helical" evidence="1">
    <location>
        <begin position="113"/>
        <end position="133"/>
    </location>
</feature>
<protein>
    <submittedName>
        <fullName evidence="2">Uncharacterized protein</fullName>
    </submittedName>
</protein>